<dbReference type="Gene3D" id="1.10.357.10">
    <property type="entry name" value="Tetracycline Repressor, domain 2"/>
    <property type="match status" value="1"/>
</dbReference>
<protein>
    <submittedName>
        <fullName evidence="4">TetR family transcriptional regulator</fullName>
    </submittedName>
</protein>
<dbReference type="EMBL" id="QLLK01000012">
    <property type="protein sequence ID" value="RAI85835.1"/>
    <property type="molecule type" value="Genomic_DNA"/>
</dbReference>
<dbReference type="GO" id="GO:0003677">
    <property type="term" value="F:DNA binding"/>
    <property type="evidence" value="ECO:0007669"/>
    <property type="project" value="UniProtKB-UniRule"/>
</dbReference>
<evidence type="ECO:0000313" key="4">
    <source>
        <dbReference type="EMBL" id="RAI85835.1"/>
    </source>
</evidence>
<dbReference type="OrthoDB" id="881297at2"/>
<dbReference type="Pfam" id="PF00440">
    <property type="entry name" value="TetR_N"/>
    <property type="match status" value="1"/>
</dbReference>
<sequence length="199" mass="23118">MREKILGIAIEQFSQYGVRAITMEDIARLAGISKKTIYQEFKDKKQLVKESFSLVLKEDQDTLNKVMEGDDGVIEHLVYTSKMVRDRLSGLNPLALLEIQKYFPEVWEMFNEFKENVIVTDIVNVIEKGKTLGYFRPEINAKILANMRVDQISAAMNPLNYNRNDYSLLSLHMEMLDHFLHGIFTEKGRQAYLYQQNSV</sequence>
<dbReference type="SUPFAM" id="SSF48498">
    <property type="entry name" value="Tetracyclin repressor-like, C-terminal domain"/>
    <property type="match status" value="1"/>
</dbReference>
<dbReference type="PROSITE" id="PS50977">
    <property type="entry name" value="HTH_TETR_2"/>
    <property type="match status" value="1"/>
</dbReference>
<keyword evidence="1 2" id="KW-0238">DNA-binding</keyword>
<dbReference type="InterPro" id="IPR036271">
    <property type="entry name" value="Tet_transcr_reg_TetR-rel_C_sf"/>
</dbReference>
<dbReference type="PANTHER" id="PTHR43479">
    <property type="entry name" value="ACREF/ENVCD OPERON REPRESSOR-RELATED"/>
    <property type="match status" value="1"/>
</dbReference>
<evidence type="ECO:0000256" key="2">
    <source>
        <dbReference type="PROSITE-ProRule" id="PRU00335"/>
    </source>
</evidence>
<dbReference type="AlphaFoldDB" id="A0A327P0G0"/>
<evidence type="ECO:0000256" key="1">
    <source>
        <dbReference type="ARBA" id="ARBA00023125"/>
    </source>
</evidence>
<dbReference type="Proteomes" id="UP000249610">
    <property type="component" value="Unassembled WGS sequence"/>
</dbReference>
<dbReference type="PANTHER" id="PTHR43479:SF11">
    <property type="entry name" value="ACREF_ENVCD OPERON REPRESSOR-RELATED"/>
    <property type="match status" value="1"/>
</dbReference>
<dbReference type="InterPro" id="IPR001647">
    <property type="entry name" value="HTH_TetR"/>
</dbReference>
<keyword evidence="5" id="KW-1185">Reference proteome</keyword>
<dbReference type="RefSeq" id="WP_111612929.1">
    <property type="nucleotide sequence ID" value="NZ_CP187512.1"/>
</dbReference>
<dbReference type="InterPro" id="IPR050624">
    <property type="entry name" value="HTH-type_Tx_Regulator"/>
</dbReference>
<dbReference type="Gene3D" id="1.10.10.60">
    <property type="entry name" value="Homeodomain-like"/>
    <property type="match status" value="1"/>
</dbReference>
<proteinExistence type="predicted"/>
<evidence type="ECO:0000313" key="5">
    <source>
        <dbReference type="Proteomes" id="UP000249610"/>
    </source>
</evidence>
<name>A0A327P0G0_9BACT</name>
<feature type="DNA-binding region" description="H-T-H motif" evidence="2">
    <location>
        <begin position="22"/>
        <end position="41"/>
    </location>
</feature>
<feature type="domain" description="HTH tetR-type" evidence="3">
    <location>
        <begin position="1"/>
        <end position="59"/>
    </location>
</feature>
<reference evidence="4 5" key="1">
    <citation type="submission" date="2018-06" db="EMBL/GenBank/DDBJ databases">
        <title>Genomic Encyclopedia of Archaeal and Bacterial Type Strains, Phase II (KMG-II): from individual species to whole genera.</title>
        <authorList>
            <person name="Goeker M."/>
        </authorList>
    </citation>
    <scope>NUCLEOTIDE SEQUENCE [LARGE SCALE GENOMIC DNA]</scope>
    <source>
        <strain evidence="4 5">DSM 23446</strain>
    </source>
</reference>
<evidence type="ECO:0000259" key="3">
    <source>
        <dbReference type="PROSITE" id="PS50977"/>
    </source>
</evidence>
<gene>
    <name evidence="4" type="ORF">LV83_03611</name>
</gene>
<organism evidence="4 5">
    <name type="scientific">Algoriphagus yeomjeoni</name>
    <dbReference type="NCBI Taxonomy" id="291403"/>
    <lineage>
        <taxon>Bacteria</taxon>
        <taxon>Pseudomonadati</taxon>
        <taxon>Bacteroidota</taxon>
        <taxon>Cytophagia</taxon>
        <taxon>Cytophagales</taxon>
        <taxon>Cyclobacteriaceae</taxon>
        <taxon>Algoriphagus</taxon>
    </lineage>
</organism>
<accession>A0A327P0G0</accession>
<comment type="caution">
    <text evidence="4">The sequence shown here is derived from an EMBL/GenBank/DDBJ whole genome shotgun (WGS) entry which is preliminary data.</text>
</comment>
<dbReference type="PRINTS" id="PR00455">
    <property type="entry name" value="HTHTETR"/>
</dbReference>
<dbReference type="InterPro" id="IPR009057">
    <property type="entry name" value="Homeodomain-like_sf"/>
</dbReference>
<dbReference type="SUPFAM" id="SSF46689">
    <property type="entry name" value="Homeodomain-like"/>
    <property type="match status" value="1"/>
</dbReference>